<keyword evidence="4 7" id="KW-1133">Transmembrane helix</keyword>
<dbReference type="GO" id="GO:0005524">
    <property type="term" value="F:ATP binding"/>
    <property type="evidence" value="ECO:0007669"/>
    <property type="project" value="InterPro"/>
</dbReference>
<dbReference type="InterPro" id="IPR013525">
    <property type="entry name" value="ABC2_TM"/>
</dbReference>
<evidence type="ECO:0000256" key="2">
    <source>
        <dbReference type="ARBA" id="ARBA00022448"/>
    </source>
</evidence>
<dbReference type="AlphaFoldDB" id="A0A2P6V3F8"/>
<dbReference type="Gene3D" id="3.40.50.300">
    <property type="entry name" value="P-loop containing nucleotide triphosphate hydrolases"/>
    <property type="match status" value="1"/>
</dbReference>
<evidence type="ECO:0000256" key="7">
    <source>
        <dbReference type="SAM" id="Phobius"/>
    </source>
</evidence>
<dbReference type="Pfam" id="PF01061">
    <property type="entry name" value="ABC2_membrane"/>
    <property type="match status" value="1"/>
</dbReference>
<dbReference type="PANTHER" id="PTHR48041">
    <property type="entry name" value="ABC TRANSPORTER G FAMILY MEMBER 28"/>
    <property type="match status" value="1"/>
</dbReference>
<dbReference type="Gene3D" id="3.40.50.1820">
    <property type="entry name" value="alpha/beta hydrolase"/>
    <property type="match status" value="1"/>
</dbReference>
<keyword evidence="9" id="KW-0378">Hydrolase</keyword>
<dbReference type="InterPro" id="IPR029058">
    <property type="entry name" value="AB_hydrolase_fold"/>
</dbReference>
<protein>
    <submittedName>
        <fullName evidence="9">P-loop containing nucleoside triphosphate hydrolase</fullName>
    </submittedName>
</protein>
<dbReference type="InterPro" id="IPR027417">
    <property type="entry name" value="P-loop_NTPase"/>
</dbReference>
<comment type="subcellular location">
    <subcellularLocation>
        <location evidence="1">Membrane</location>
        <topology evidence="1">Multi-pass membrane protein</topology>
    </subcellularLocation>
</comment>
<dbReference type="InterPro" id="IPR022742">
    <property type="entry name" value="Hydrolase_4"/>
</dbReference>
<feature type="transmembrane region" description="Helical" evidence="7">
    <location>
        <begin position="842"/>
        <end position="860"/>
    </location>
</feature>
<feature type="transmembrane region" description="Helical" evidence="7">
    <location>
        <begin position="757"/>
        <end position="778"/>
    </location>
</feature>
<feature type="domain" description="ABC transporter" evidence="8">
    <location>
        <begin position="382"/>
        <end position="589"/>
    </location>
</feature>
<sequence length="1001" mass="105597">MVQVVESERASARGHKLHTVAALPEGPPVALLCWHHGVAEHVGRYKEIFARLAEAGIAVYSGDVVGHGRSEGSRALMESYSEAVDEFLALCDHAVADVASRWPGAPAPPAFIAGHSLGGLIAGLACHRDQSRWAGLMMCSAALDVEMGLVMRIQAALGDLLSLIVPHARMVPAVRPEDMNPDPQRVQEYLSDPLNTIGNLPIRTGNEVLKGMKFLRRHWLDFTLPLCVHHGATDKCTSAPASEAFVAAASSDDKTFHMIPGGYHEVLFTPGLGPGLVDGMASWIKDHASGGGASAGKQAAAGAADEAAGGAAAAAKISTRSKPRSAWSSDVELGAKAQPAGGAPPPPLAAEPASSPFSSSPASAGLGGAPRVVLLSWERVRLHISEGSRRRRRQRRALLDGVHGFAPPYECTAVLGPSGSGAAMLRREVGYVEQKATLLPLLTPFEMLEYTAQLKLPRRMPLHHKRALVAGLVDKLSLEECQHTALRACSGGEAKRAQLGVSMIARPAVLLCDEATSGLDSWSAHSVVSALRELAAGGIAVLSTIHSPPPDTFALFDRCLLLFKGRVVYFGANGPPAEAYFAARFPGLRARRPAEGIADFMVDVVSAAARRAAKLAPGDVGGTAAADGGGAHRDGAASQRGCNGGTAGGAAGVGSGGDAELSPSAFADAYARSELRARNDSELSQRLAAAAQAEAAAAAAAAERAHGHGGAVGGAKRALQHALLPKGGLGTSTPWWWGLGVLLRYRAARAYSRPSWLLPRALAPLIPAFLLVTVYWAIGNNIDEEHATSIAAILFMTTTSAAYGSMGLLSALVAERAVFLRERSDGLYHPLTYLLYKLAEELGVALTAAVPFSVATFYLVRLQGSFALFLLVCVMTTACSTVLALLVGALSPTVDIAGTALPAYTTSLLYFSGFLLPFSTIPPWWIWMAVIDYLRYAWGALMVNQFEGDRNIQAYGSIRVLSYYDLEHVSKWAWLGWEALFVLAFACAAWAALALVRHPRR</sequence>
<dbReference type="SUPFAM" id="SSF52540">
    <property type="entry name" value="P-loop containing nucleoside triphosphate hydrolases"/>
    <property type="match status" value="1"/>
</dbReference>
<dbReference type="OrthoDB" id="2498029at2759"/>
<reference evidence="9 10" key="1">
    <citation type="journal article" date="2018" name="Plant J.">
        <title>Genome sequences of Chlorella sorokiniana UTEX 1602 and Micractinium conductrix SAG 241.80: implications to maltose excretion by a green alga.</title>
        <authorList>
            <person name="Arriola M.B."/>
            <person name="Velmurugan N."/>
            <person name="Zhang Y."/>
            <person name="Plunkett M.H."/>
            <person name="Hondzo H."/>
            <person name="Barney B.M."/>
        </authorList>
    </citation>
    <scope>NUCLEOTIDE SEQUENCE [LARGE SCALE GENOMIC DNA]</scope>
    <source>
        <strain evidence="9 10">SAG 241.80</strain>
    </source>
</reference>
<keyword evidence="5 7" id="KW-0472">Membrane</keyword>
<evidence type="ECO:0000256" key="6">
    <source>
        <dbReference type="SAM" id="MobiDB-lite"/>
    </source>
</evidence>
<feature type="compositionally biased region" description="Low complexity" evidence="6">
    <location>
        <begin position="350"/>
        <end position="363"/>
    </location>
</feature>
<feature type="transmembrane region" description="Helical" evidence="7">
    <location>
        <begin position="866"/>
        <end position="887"/>
    </location>
</feature>
<organism evidence="9 10">
    <name type="scientific">Micractinium conductrix</name>
    <dbReference type="NCBI Taxonomy" id="554055"/>
    <lineage>
        <taxon>Eukaryota</taxon>
        <taxon>Viridiplantae</taxon>
        <taxon>Chlorophyta</taxon>
        <taxon>core chlorophytes</taxon>
        <taxon>Trebouxiophyceae</taxon>
        <taxon>Chlorellales</taxon>
        <taxon>Chlorellaceae</taxon>
        <taxon>Chlorella clade</taxon>
        <taxon>Micractinium</taxon>
    </lineage>
</organism>
<dbReference type="PROSITE" id="PS50893">
    <property type="entry name" value="ABC_TRANSPORTER_2"/>
    <property type="match status" value="1"/>
</dbReference>
<dbReference type="InterPro" id="IPR017871">
    <property type="entry name" value="ABC_transporter-like_CS"/>
</dbReference>
<comment type="caution">
    <text evidence="9">The sequence shown here is derived from an EMBL/GenBank/DDBJ whole genome shotgun (WGS) entry which is preliminary data.</text>
</comment>
<evidence type="ECO:0000256" key="4">
    <source>
        <dbReference type="ARBA" id="ARBA00022989"/>
    </source>
</evidence>
<feature type="transmembrane region" description="Helical" evidence="7">
    <location>
        <begin position="790"/>
        <end position="814"/>
    </location>
</feature>
<dbReference type="Pfam" id="PF12146">
    <property type="entry name" value="Hydrolase_4"/>
    <property type="match status" value="1"/>
</dbReference>
<dbReference type="PROSITE" id="PS00211">
    <property type="entry name" value="ABC_TRANSPORTER_1"/>
    <property type="match status" value="1"/>
</dbReference>
<feature type="transmembrane region" description="Helical" evidence="7">
    <location>
        <begin position="972"/>
        <end position="996"/>
    </location>
</feature>
<name>A0A2P6V3F8_9CHLO</name>
<dbReference type="InterPro" id="IPR050352">
    <property type="entry name" value="ABCG_transporters"/>
</dbReference>
<evidence type="ECO:0000259" key="8">
    <source>
        <dbReference type="PROSITE" id="PS50893"/>
    </source>
</evidence>
<evidence type="ECO:0000256" key="5">
    <source>
        <dbReference type="ARBA" id="ARBA00023136"/>
    </source>
</evidence>
<feature type="region of interest" description="Disordered" evidence="6">
    <location>
        <begin position="318"/>
        <end position="363"/>
    </location>
</feature>
<dbReference type="InterPro" id="IPR003439">
    <property type="entry name" value="ABC_transporter-like_ATP-bd"/>
</dbReference>
<dbReference type="Proteomes" id="UP000239649">
    <property type="component" value="Unassembled WGS sequence"/>
</dbReference>
<evidence type="ECO:0000313" key="10">
    <source>
        <dbReference type="Proteomes" id="UP000239649"/>
    </source>
</evidence>
<evidence type="ECO:0000256" key="3">
    <source>
        <dbReference type="ARBA" id="ARBA00022692"/>
    </source>
</evidence>
<dbReference type="Pfam" id="PF00005">
    <property type="entry name" value="ABC_tran"/>
    <property type="match status" value="1"/>
</dbReference>
<keyword evidence="2" id="KW-0813">Transport</keyword>
<dbReference type="SUPFAM" id="SSF53474">
    <property type="entry name" value="alpha/beta-Hydrolases"/>
    <property type="match status" value="1"/>
</dbReference>
<accession>A0A2P6V3F8</accession>
<evidence type="ECO:0000313" key="9">
    <source>
        <dbReference type="EMBL" id="PSC68629.1"/>
    </source>
</evidence>
<dbReference type="GO" id="GO:0016020">
    <property type="term" value="C:membrane"/>
    <property type="evidence" value="ECO:0007669"/>
    <property type="project" value="UniProtKB-SubCell"/>
</dbReference>
<dbReference type="EMBL" id="LHPF02000035">
    <property type="protein sequence ID" value="PSC68629.1"/>
    <property type="molecule type" value="Genomic_DNA"/>
</dbReference>
<dbReference type="GO" id="GO:0140359">
    <property type="term" value="F:ABC-type transporter activity"/>
    <property type="evidence" value="ECO:0007669"/>
    <property type="project" value="InterPro"/>
</dbReference>
<proteinExistence type="predicted"/>
<keyword evidence="3 7" id="KW-0812">Transmembrane</keyword>
<feature type="transmembrane region" description="Helical" evidence="7">
    <location>
        <begin position="908"/>
        <end position="927"/>
    </location>
</feature>
<dbReference type="PANTHER" id="PTHR48041:SF91">
    <property type="entry name" value="ABC TRANSPORTER G FAMILY MEMBER 28"/>
    <property type="match status" value="1"/>
</dbReference>
<dbReference type="GO" id="GO:0016887">
    <property type="term" value="F:ATP hydrolysis activity"/>
    <property type="evidence" value="ECO:0007669"/>
    <property type="project" value="InterPro"/>
</dbReference>
<evidence type="ECO:0000256" key="1">
    <source>
        <dbReference type="ARBA" id="ARBA00004141"/>
    </source>
</evidence>
<feature type="transmembrane region" description="Helical" evidence="7">
    <location>
        <begin position="727"/>
        <end position="745"/>
    </location>
</feature>
<gene>
    <name evidence="9" type="ORF">C2E20_7812</name>
</gene>
<keyword evidence="10" id="KW-1185">Reference proteome</keyword>